<evidence type="ECO:0000313" key="2">
    <source>
        <dbReference type="Proteomes" id="UP001519460"/>
    </source>
</evidence>
<evidence type="ECO:0000313" key="1">
    <source>
        <dbReference type="EMBL" id="KAK7498253.1"/>
    </source>
</evidence>
<keyword evidence="2" id="KW-1185">Reference proteome</keyword>
<dbReference type="EMBL" id="JACVVK020000052">
    <property type="protein sequence ID" value="KAK7498253.1"/>
    <property type="molecule type" value="Genomic_DNA"/>
</dbReference>
<gene>
    <name evidence="1" type="ORF">BaRGS_00010513</name>
</gene>
<dbReference type="AlphaFoldDB" id="A0ABD0LG94"/>
<proteinExistence type="predicted"/>
<comment type="caution">
    <text evidence="1">The sequence shown here is derived from an EMBL/GenBank/DDBJ whole genome shotgun (WGS) entry which is preliminary data.</text>
</comment>
<sequence length="76" mass="8508">MAAVCCMPSKHTQGTRNAETQMESFCLQRHSGVSPGPLNTRTVFADGHLRPTVGSEHWRFFAFVYPRHALTVEFGN</sequence>
<reference evidence="1 2" key="1">
    <citation type="journal article" date="2023" name="Sci. Data">
        <title>Genome assembly of the Korean intertidal mud-creeper Batillaria attramentaria.</title>
        <authorList>
            <person name="Patra A.K."/>
            <person name="Ho P.T."/>
            <person name="Jun S."/>
            <person name="Lee S.J."/>
            <person name="Kim Y."/>
            <person name="Won Y.J."/>
        </authorList>
    </citation>
    <scope>NUCLEOTIDE SEQUENCE [LARGE SCALE GENOMIC DNA]</scope>
    <source>
        <strain evidence="1">Wonlab-2016</strain>
    </source>
</reference>
<dbReference type="Proteomes" id="UP001519460">
    <property type="component" value="Unassembled WGS sequence"/>
</dbReference>
<name>A0ABD0LG94_9CAEN</name>
<organism evidence="1 2">
    <name type="scientific">Batillaria attramentaria</name>
    <dbReference type="NCBI Taxonomy" id="370345"/>
    <lineage>
        <taxon>Eukaryota</taxon>
        <taxon>Metazoa</taxon>
        <taxon>Spiralia</taxon>
        <taxon>Lophotrochozoa</taxon>
        <taxon>Mollusca</taxon>
        <taxon>Gastropoda</taxon>
        <taxon>Caenogastropoda</taxon>
        <taxon>Sorbeoconcha</taxon>
        <taxon>Cerithioidea</taxon>
        <taxon>Batillariidae</taxon>
        <taxon>Batillaria</taxon>
    </lineage>
</organism>
<accession>A0ABD0LG94</accession>
<protein>
    <submittedName>
        <fullName evidence="1">Uncharacterized protein</fullName>
    </submittedName>
</protein>